<dbReference type="PANTHER" id="PTHR46865:SF2">
    <property type="entry name" value="MONOOXYGENASE"/>
    <property type="match status" value="1"/>
</dbReference>
<dbReference type="InterPro" id="IPR036188">
    <property type="entry name" value="FAD/NAD-bd_sf"/>
</dbReference>
<evidence type="ECO:0000313" key="3">
    <source>
        <dbReference type="Proteomes" id="UP000559626"/>
    </source>
</evidence>
<protein>
    <submittedName>
        <fullName evidence="2">FAD-binding monooxygenase</fullName>
    </submittedName>
</protein>
<dbReference type="Pfam" id="PF01494">
    <property type="entry name" value="FAD_binding_3"/>
    <property type="match status" value="1"/>
</dbReference>
<dbReference type="SUPFAM" id="SSF51905">
    <property type="entry name" value="FAD/NAD(P)-binding domain"/>
    <property type="match status" value="1"/>
</dbReference>
<gene>
    <name evidence="2" type="ORF">HHL22_20085</name>
</gene>
<organism evidence="2 3">
    <name type="scientific">Hymenobacter polaris</name>
    <dbReference type="NCBI Taxonomy" id="2682546"/>
    <lineage>
        <taxon>Bacteria</taxon>
        <taxon>Pseudomonadati</taxon>
        <taxon>Bacteroidota</taxon>
        <taxon>Cytophagia</taxon>
        <taxon>Cytophagales</taxon>
        <taxon>Hymenobacteraceae</taxon>
        <taxon>Hymenobacter</taxon>
    </lineage>
</organism>
<dbReference type="GO" id="GO:0071949">
    <property type="term" value="F:FAD binding"/>
    <property type="evidence" value="ECO:0007669"/>
    <property type="project" value="InterPro"/>
</dbReference>
<keyword evidence="2" id="KW-0503">Monooxygenase</keyword>
<evidence type="ECO:0000313" key="2">
    <source>
        <dbReference type="EMBL" id="NML67508.1"/>
    </source>
</evidence>
<feature type="domain" description="FAD-binding" evidence="1">
    <location>
        <begin position="4"/>
        <end position="314"/>
    </location>
</feature>
<dbReference type="EMBL" id="JABBGH010000003">
    <property type="protein sequence ID" value="NML67508.1"/>
    <property type="molecule type" value="Genomic_DNA"/>
</dbReference>
<dbReference type="PRINTS" id="PR00420">
    <property type="entry name" value="RNGMNOXGNASE"/>
</dbReference>
<dbReference type="Proteomes" id="UP000559626">
    <property type="component" value="Unassembled WGS sequence"/>
</dbReference>
<evidence type="ECO:0000259" key="1">
    <source>
        <dbReference type="Pfam" id="PF01494"/>
    </source>
</evidence>
<dbReference type="AlphaFoldDB" id="A0A7Y0AHK1"/>
<dbReference type="GO" id="GO:0004497">
    <property type="term" value="F:monooxygenase activity"/>
    <property type="evidence" value="ECO:0007669"/>
    <property type="project" value="UniProtKB-KW"/>
</dbReference>
<dbReference type="PANTHER" id="PTHR46865">
    <property type="entry name" value="OXIDOREDUCTASE-RELATED"/>
    <property type="match status" value="1"/>
</dbReference>
<dbReference type="InterPro" id="IPR002938">
    <property type="entry name" value="FAD-bd"/>
</dbReference>
<dbReference type="InterPro" id="IPR051704">
    <property type="entry name" value="FAD_aromatic-hydroxylase"/>
</dbReference>
<dbReference type="Gene3D" id="3.50.50.60">
    <property type="entry name" value="FAD/NAD(P)-binding domain"/>
    <property type="match status" value="1"/>
</dbReference>
<proteinExistence type="predicted"/>
<keyword evidence="2" id="KW-0560">Oxidoreductase</keyword>
<keyword evidence="3" id="KW-1185">Reference proteome</keyword>
<reference evidence="2 3" key="1">
    <citation type="submission" date="2020-04" db="EMBL/GenBank/DDBJ databases">
        <title>Hymenobacter polaris sp. nov., isolated from Arctic soil.</title>
        <authorList>
            <person name="Dahal R.H."/>
        </authorList>
    </citation>
    <scope>NUCLEOTIDE SEQUENCE [LARGE SCALE GENOMIC DNA]</scope>
    <source>
        <strain evidence="2 3">RP-2-7</strain>
    </source>
</reference>
<dbReference type="Gene3D" id="3.30.9.10">
    <property type="entry name" value="D-Amino Acid Oxidase, subunit A, domain 2"/>
    <property type="match status" value="1"/>
</dbReference>
<name>A0A7Y0AHK1_9BACT</name>
<dbReference type="RefSeq" id="WP_169533166.1">
    <property type="nucleotide sequence ID" value="NZ_JABBGH010000003.1"/>
</dbReference>
<comment type="caution">
    <text evidence="2">The sequence shown here is derived from an EMBL/GenBank/DDBJ whole genome shotgun (WGS) entry which is preliminary data.</text>
</comment>
<accession>A0A7Y0AHK1</accession>
<sequence>MNQRVLVTGASIAGPTLAWWLHHYGFDVTVVERAPEFRDGGQNIDVRGAARPILERMGLLQAVKDHNTGEQGFAYVDEHNEPVAEFDNDQVGGEGLTAELEILRGDLARLLYDHSREQVRYRFGDTIEKVEQTDAGVRVTFAHGEPEQFDLVVAAEGANSSTRQLLFEAEVTRKPYDLYVAYFTIARAAGDGQIARAYNAPGGRGLWLRPDNTDTTRALLLWQHEPAGYENLPVAAQKQKLHEVFADAGWEAPRIVAGLDAADDFYFELVSQVKLSQWTRGRVALTGDAAWCSGPFGVGTTEAIVGSYVLAGELHRHGPDYPAAFAAYEQRLRPYVEKGQDVSKTTPRIFNPQSRLGLVLLRTVLHISAAPGIRQLTTLLASPPTGDIELPDYEQPDPKAVLN</sequence>